<evidence type="ECO:0000313" key="4">
    <source>
        <dbReference type="Proteomes" id="UP000799441"/>
    </source>
</evidence>
<dbReference type="EMBL" id="MU003778">
    <property type="protein sequence ID" value="KAF2723028.1"/>
    <property type="molecule type" value="Genomic_DNA"/>
</dbReference>
<dbReference type="SMART" id="SM00364">
    <property type="entry name" value="LRR_BAC"/>
    <property type="match status" value="6"/>
</dbReference>
<dbReference type="Pfam" id="PF13855">
    <property type="entry name" value="LRR_8"/>
    <property type="match status" value="1"/>
</dbReference>
<dbReference type="OrthoDB" id="676979at2759"/>
<keyword evidence="1" id="KW-0433">Leucine-rich repeat</keyword>
<dbReference type="Gene3D" id="3.80.10.10">
    <property type="entry name" value="Ribonuclease Inhibitor"/>
    <property type="match status" value="3"/>
</dbReference>
<proteinExistence type="predicted"/>
<dbReference type="SUPFAM" id="SSF52058">
    <property type="entry name" value="L domain-like"/>
    <property type="match status" value="2"/>
</dbReference>
<dbReference type="Pfam" id="PF13516">
    <property type="entry name" value="LRR_6"/>
    <property type="match status" value="1"/>
</dbReference>
<sequence>MDDSKVSWAEVVDVTRLIAADNEFENIDDAVFPDKKAEELETDGEEGSGNQFGGLELLDLHGNILASVPMGLRRLERLTTLNLAHNKLDNSALESISQITSLKELKLGHNNMSGNLPSSLCQLSNLEKLELQSNRLLSLPGALRELVCLKVLNLSGNQLTNLPMDAIQAIQLEELDASSNALMGSFFPLGASASHANLSALNLANNSLAALSFTETVDLPCVQEINLANNHLTTVPDVTHWTKLRTLVASENKITELPAGLTSLKVLRNINLTGNDIRLVDPHIGRMENLKEFVLAGNPLQQKKYLTMNCEDIKRDLQAKLQPDEQVTDSEDAEEVFVDAEEVPHVLGSRTRSSTAIMWTMKPGSVLDIASKGLSDDINDSLGSFLKDNEVRQLLFQQNRLTSIPPALWLGQDIRVLDLSGNALGFEYLSEDLELPALTELRLMQCRVNSLEPLTQSLKAPRLETLNVSANRLSGGLPVLRQVYPALTTLFAGENKFTSISADALRGFYTVNLSNNDLNSLPAEVGLLWDKGLKTFEVRGNAFRVPSYTVLERGTEAVMRWLMNKIPANEQAQ</sequence>
<comment type="caution">
    <text evidence="3">The sequence shown here is derived from an EMBL/GenBank/DDBJ whole genome shotgun (WGS) entry which is preliminary data.</text>
</comment>
<dbReference type="Pfam" id="PF00560">
    <property type="entry name" value="LRR_1"/>
    <property type="match status" value="1"/>
</dbReference>
<keyword evidence="2" id="KW-0677">Repeat</keyword>
<dbReference type="GO" id="GO:0005737">
    <property type="term" value="C:cytoplasm"/>
    <property type="evidence" value="ECO:0007669"/>
    <property type="project" value="TreeGrafter"/>
</dbReference>
<dbReference type="PANTHER" id="PTHR48051">
    <property type="match status" value="1"/>
</dbReference>
<reference evidence="3" key="1">
    <citation type="journal article" date="2020" name="Stud. Mycol.">
        <title>101 Dothideomycetes genomes: a test case for predicting lifestyles and emergence of pathogens.</title>
        <authorList>
            <person name="Haridas S."/>
            <person name="Albert R."/>
            <person name="Binder M."/>
            <person name="Bloem J."/>
            <person name="Labutti K."/>
            <person name="Salamov A."/>
            <person name="Andreopoulos B."/>
            <person name="Baker S."/>
            <person name="Barry K."/>
            <person name="Bills G."/>
            <person name="Bluhm B."/>
            <person name="Cannon C."/>
            <person name="Castanera R."/>
            <person name="Culley D."/>
            <person name="Daum C."/>
            <person name="Ezra D."/>
            <person name="Gonzalez J."/>
            <person name="Henrissat B."/>
            <person name="Kuo A."/>
            <person name="Liang C."/>
            <person name="Lipzen A."/>
            <person name="Lutzoni F."/>
            <person name="Magnuson J."/>
            <person name="Mondo S."/>
            <person name="Nolan M."/>
            <person name="Ohm R."/>
            <person name="Pangilinan J."/>
            <person name="Park H.-J."/>
            <person name="Ramirez L."/>
            <person name="Alfaro M."/>
            <person name="Sun H."/>
            <person name="Tritt A."/>
            <person name="Yoshinaga Y."/>
            <person name="Zwiers L.-H."/>
            <person name="Turgeon B."/>
            <person name="Goodwin S."/>
            <person name="Spatafora J."/>
            <person name="Crous P."/>
            <person name="Grigoriev I."/>
        </authorList>
    </citation>
    <scope>NUCLEOTIDE SEQUENCE</scope>
    <source>
        <strain evidence="3">CBS 116435</strain>
    </source>
</reference>
<dbReference type="InterPro" id="IPR050216">
    <property type="entry name" value="LRR_domain-containing"/>
</dbReference>
<keyword evidence="4" id="KW-1185">Reference proteome</keyword>
<dbReference type="Proteomes" id="UP000799441">
    <property type="component" value="Unassembled WGS sequence"/>
</dbReference>
<dbReference type="PANTHER" id="PTHR48051:SF54">
    <property type="entry name" value="LEUCINE-RICH REPEAT-CONTAINING PROTEIN"/>
    <property type="match status" value="1"/>
</dbReference>
<organism evidence="3 4">
    <name type="scientific">Polychaeton citri CBS 116435</name>
    <dbReference type="NCBI Taxonomy" id="1314669"/>
    <lineage>
        <taxon>Eukaryota</taxon>
        <taxon>Fungi</taxon>
        <taxon>Dikarya</taxon>
        <taxon>Ascomycota</taxon>
        <taxon>Pezizomycotina</taxon>
        <taxon>Dothideomycetes</taxon>
        <taxon>Dothideomycetidae</taxon>
        <taxon>Capnodiales</taxon>
        <taxon>Capnodiaceae</taxon>
        <taxon>Polychaeton</taxon>
    </lineage>
</organism>
<evidence type="ECO:0000256" key="2">
    <source>
        <dbReference type="ARBA" id="ARBA00022737"/>
    </source>
</evidence>
<evidence type="ECO:0000256" key="1">
    <source>
        <dbReference type="ARBA" id="ARBA00022614"/>
    </source>
</evidence>
<dbReference type="InterPro" id="IPR003591">
    <property type="entry name" value="Leu-rich_rpt_typical-subtyp"/>
</dbReference>
<accession>A0A9P4URQ3</accession>
<name>A0A9P4URQ3_9PEZI</name>
<dbReference type="InterPro" id="IPR032675">
    <property type="entry name" value="LRR_dom_sf"/>
</dbReference>
<dbReference type="PROSITE" id="PS51450">
    <property type="entry name" value="LRR"/>
    <property type="match status" value="3"/>
</dbReference>
<dbReference type="AlphaFoldDB" id="A0A9P4URQ3"/>
<protein>
    <submittedName>
        <fullName evidence="3">L domain-like protein</fullName>
    </submittedName>
</protein>
<evidence type="ECO:0000313" key="3">
    <source>
        <dbReference type="EMBL" id="KAF2723028.1"/>
    </source>
</evidence>
<gene>
    <name evidence="3" type="ORF">K431DRAFT_283196</name>
</gene>
<dbReference type="SMART" id="SM00369">
    <property type="entry name" value="LRR_TYP"/>
    <property type="match status" value="8"/>
</dbReference>
<dbReference type="InterPro" id="IPR001611">
    <property type="entry name" value="Leu-rich_rpt"/>
</dbReference>